<dbReference type="InterPro" id="IPR036390">
    <property type="entry name" value="WH_DNA-bd_sf"/>
</dbReference>
<dbReference type="Gene3D" id="1.10.10.10">
    <property type="entry name" value="Winged helix-like DNA-binding domain superfamily/Winged helix DNA-binding domain"/>
    <property type="match status" value="1"/>
</dbReference>
<gene>
    <name evidence="2" type="ORF">HY544_05660</name>
</gene>
<dbReference type="PANTHER" id="PTHR43252">
    <property type="entry name" value="TRANSCRIPTIONAL REGULATOR YQJI"/>
    <property type="match status" value="1"/>
</dbReference>
<name>A0A8T3YPM9_9ARCH</name>
<evidence type="ECO:0000259" key="1">
    <source>
        <dbReference type="Pfam" id="PF03551"/>
    </source>
</evidence>
<dbReference type="EMBL" id="JACQPB010000054">
    <property type="protein sequence ID" value="MBI4210958.1"/>
    <property type="molecule type" value="Genomic_DNA"/>
</dbReference>
<dbReference type="SUPFAM" id="SSF46785">
    <property type="entry name" value="Winged helix' DNA-binding domain"/>
    <property type="match status" value="1"/>
</dbReference>
<reference evidence="2" key="1">
    <citation type="submission" date="2020-07" db="EMBL/GenBank/DDBJ databases">
        <title>Huge and variable diversity of episymbiotic CPR bacteria and DPANN archaea in groundwater ecosystems.</title>
        <authorList>
            <person name="He C.Y."/>
            <person name="Keren R."/>
            <person name="Whittaker M."/>
            <person name="Farag I.F."/>
            <person name="Doudna J."/>
            <person name="Cate J.H.D."/>
            <person name="Banfield J.F."/>
        </authorList>
    </citation>
    <scope>NUCLEOTIDE SEQUENCE</scope>
    <source>
        <strain evidence="2">NC_groundwater_1296_Ag_S-0.2um_52_80</strain>
    </source>
</reference>
<dbReference type="AlphaFoldDB" id="A0A8T3YPM9"/>
<proteinExistence type="predicted"/>
<accession>A0A8T3YPM9</accession>
<organism evidence="2 3">
    <name type="scientific">Candidatus Iainarchaeum sp</name>
    <dbReference type="NCBI Taxonomy" id="3101447"/>
    <lineage>
        <taxon>Archaea</taxon>
        <taxon>Candidatus Iainarchaeota</taxon>
        <taxon>Candidatus Iainarchaeia</taxon>
        <taxon>Candidatus Iainarchaeales</taxon>
        <taxon>Candidatus Iainarchaeaceae</taxon>
        <taxon>Candidatus Iainarchaeum</taxon>
    </lineage>
</organism>
<dbReference type="InterPro" id="IPR005149">
    <property type="entry name" value="Tscrpt_reg_PadR_N"/>
</dbReference>
<dbReference type="PANTHER" id="PTHR43252:SF2">
    <property type="entry name" value="TRANSCRIPTION REGULATOR, PADR-LIKE FAMILY"/>
    <property type="match status" value="1"/>
</dbReference>
<dbReference type="InterPro" id="IPR036388">
    <property type="entry name" value="WH-like_DNA-bd_sf"/>
</dbReference>
<evidence type="ECO:0000313" key="2">
    <source>
        <dbReference type="EMBL" id="MBI4210958.1"/>
    </source>
</evidence>
<dbReference type="Proteomes" id="UP000732298">
    <property type="component" value="Unassembled WGS sequence"/>
</dbReference>
<evidence type="ECO:0000313" key="3">
    <source>
        <dbReference type="Proteomes" id="UP000732298"/>
    </source>
</evidence>
<feature type="domain" description="Transcription regulator PadR N-terminal" evidence="1">
    <location>
        <begin position="12"/>
        <end position="79"/>
    </location>
</feature>
<sequence length="136" mass="14995">MQINSLVKFYSLLLIGEEPKHGYELMKELQAKLDRGISPSQVYPFLAQLAKKGLISVDSTGQRERKTYRLTKQGKRFVAEFLGSLEDLISASVKSSLTACAHCGCKVFGKSKSRLVGGKQLSFCCTACAKSFKHKA</sequence>
<comment type="caution">
    <text evidence="2">The sequence shown here is derived from an EMBL/GenBank/DDBJ whole genome shotgun (WGS) entry which is preliminary data.</text>
</comment>
<protein>
    <submittedName>
        <fullName evidence="2">PadR family transcriptional regulator</fullName>
    </submittedName>
</protein>
<dbReference type="Pfam" id="PF03551">
    <property type="entry name" value="PadR"/>
    <property type="match status" value="1"/>
</dbReference>